<feature type="signal peptide" evidence="1">
    <location>
        <begin position="1"/>
        <end position="22"/>
    </location>
</feature>
<keyword evidence="3" id="KW-1185">Reference proteome</keyword>
<evidence type="ECO:0000313" key="2">
    <source>
        <dbReference type="EMBL" id="PSG91143.1"/>
    </source>
</evidence>
<evidence type="ECO:0008006" key="4">
    <source>
        <dbReference type="Google" id="ProtNLM"/>
    </source>
</evidence>
<feature type="chain" id="PRO_5015774389" description="Lipoprotein" evidence="1">
    <location>
        <begin position="23"/>
        <end position="146"/>
    </location>
</feature>
<protein>
    <recommendedName>
        <fullName evidence="4">Lipoprotein</fullName>
    </recommendedName>
</protein>
<dbReference type="OrthoDB" id="1436332at2"/>
<dbReference type="RefSeq" id="WP_106678653.1">
    <property type="nucleotide sequence ID" value="NZ_JACHWV010000007.1"/>
</dbReference>
<dbReference type="AlphaFoldDB" id="A0A2T1NFD2"/>
<keyword evidence="1" id="KW-0732">Signal</keyword>
<accession>A0A2T1NFD2</accession>
<comment type="caution">
    <text evidence="2">The sequence shown here is derived from an EMBL/GenBank/DDBJ whole genome shotgun (WGS) entry which is preliminary data.</text>
</comment>
<sequence>MKTLFKQALVVLVLITLFNCDNDDGNAPNENVCNYQGLTAEINSTQTLIPESDLQTDYFPNNDGTGMPAVEVWSTASPGDTFIVTRAVTDGAVDANPEIRIGTVDYTGTVTCQRGNSAVGDEMRFDIVLSNGSEAELCVIIDTVTP</sequence>
<dbReference type="EMBL" id="PXOT01000022">
    <property type="protein sequence ID" value="PSG91143.1"/>
    <property type="molecule type" value="Genomic_DNA"/>
</dbReference>
<proteinExistence type="predicted"/>
<dbReference type="Proteomes" id="UP000238430">
    <property type="component" value="Unassembled WGS sequence"/>
</dbReference>
<reference evidence="2 3" key="1">
    <citation type="submission" date="2018-03" db="EMBL/GenBank/DDBJ databases">
        <title>Mesoflavibacter sp. HG37 and Mesoflavibacter sp. HG96 sp.nov., two marine bacteria isolated from seawater of Western Pacific Ocean.</title>
        <authorList>
            <person name="Cheng H."/>
            <person name="Wu Y.-H."/>
            <person name="Guo L.-L."/>
            <person name="Xu X.-W."/>
        </authorList>
    </citation>
    <scope>NUCLEOTIDE SEQUENCE [LARGE SCALE GENOMIC DNA]</scope>
    <source>
        <strain evidence="2 3">KCTC 42117</strain>
    </source>
</reference>
<evidence type="ECO:0000256" key="1">
    <source>
        <dbReference type="SAM" id="SignalP"/>
    </source>
</evidence>
<name>A0A2T1NFD2_9FLAO</name>
<organism evidence="2 3">
    <name type="scientific">Mesoflavibacter zeaxanthinifaciens subsp. sabulilitoris</name>
    <dbReference type="NCBI Taxonomy" id="1520893"/>
    <lineage>
        <taxon>Bacteria</taxon>
        <taxon>Pseudomonadati</taxon>
        <taxon>Bacteroidota</taxon>
        <taxon>Flavobacteriia</taxon>
        <taxon>Flavobacteriales</taxon>
        <taxon>Flavobacteriaceae</taxon>
        <taxon>Mesoflavibacter</taxon>
    </lineage>
</organism>
<evidence type="ECO:0000313" key="3">
    <source>
        <dbReference type="Proteomes" id="UP000238430"/>
    </source>
</evidence>
<gene>
    <name evidence="2" type="ORF">C7H61_07785</name>
</gene>